<evidence type="ECO:0000313" key="3">
    <source>
        <dbReference type="Proteomes" id="UP000274100"/>
    </source>
</evidence>
<proteinExistence type="predicted"/>
<accession>A0A3S4SYR6</accession>
<dbReference type="AlphaFoldDB" id="A0A3S4SYR6"/>
<feature type="domain" description="ISXO2-like transposase" evidence="1">
    <location>
        <begin position="9"/>
        <end position="75"/>
    </location>
</feature>
<evidence type="ECO:0000259" key="1">
    <source>
        <dbReference type="Pfam" id="PF12762"/>
    </source>
</evidence>
<reference evidence="2 3" key="1">
    <citation type="submission" date="2018-12" db="EMBL/GenBank/DDBJ databases">
        <authorList>
            <consortium name="Pathogen Informatics"/>
        </authorList>
    </citation>
    <scope>NUCLEOTIDE SEQUENCE [LARGE SCALE GENOMIC DNA]</scope>
    <source>
        <strain evidence="2 3">NCTC10297</strain>
    </source>
</reference>
<dbReference type="KEGG" id="mcun:NCTC10297_00796"/>
<gene>
    <name evidence="2" type="ORF">NCTC10297_00796</name>
</gene>
<name>A0A3S4SYR6_9GAMM</name>
<dbReference type="EMBL" id="LR134343">
    <property type="protein sequence ID" value="VEG12852.1"/>
    <property type="molecule type" value="Genomic_DNA"/>
</dbReference>
<organism evidence="2 3">
    <name type="scientific">Moraxella cuniculi</name>
    <dbReference type="NCBI Taxonomy" id="34061"/>
    <lineage>
        <taxon>Bacteria</taxon>
        <taxon>Pseudomonadati</taxon>
        <taxon>Pseudomonadota</taxon>
        <taxon>Gammaproteobacteria</taxon>
        <taxon>Moraxellales</taxon>
        <taxon>Moraxellaceae</taxon>
        <taxon>Moraxella</taxon>
    </lineage>
</organism>
<sequence>MWLLLKISSKVKPDSIIIYTDSYKSYHAFDVNDFKHFRTNHSKEFSKDCNHINGIENFWLQAKQVLRKYNGIDKKNIHLFIQGM</sequence>
<protein>
    <submittedName>
        <fullName evidence="2">Transposase and inactivated derivatives</fullName>
    </submittedName>
</protein>
<evidence type="ECO:0000313" key="2">
    <source>
        <dbReference type="EMBL" id="VEG12852.1"/>
    </source>
</evidence>
<dbReference type="InterPro" id="IPR024445">
    <property type="entry name" value="Tnp_ISXO2-like"/>
</dbReference>
<dbReference type="Proteomes" id="UP000274100">
    <property type="component" value="Chromosome"/>
</dbReference>
<dbReference type="Pfam" id="PF12762">
    <property type="entry name" value="DDE_Tnp_IS1595"/>
    <property type="match status" value="1"/>
</dbReference>